<evidence type="ECO:0000256" key="7">
    <source>
        <dbReference type="ARBA" id="ARBA00022801"/>
    </source>
</evidence>
<evidence type="ECO:0000256" key="2">
    <source>
        <dbReference type="ARBA" id="ARBA00010621"/>
    </source>
</evidence>
<organism evidence="14 15">
    <name type="scientific">Odinarchaeota yellowstonii (strain LCB_4)</name>
    <dbReference type="NCBI Taxonomy" id="1841599"/>
    <lineage>
        <taxon>Archaea</taxon>
        <taxon>Promethearchaeati</taxon>
        <taxon>Candidatus Odinarchaeota</taxon>
        <taxon>Candidatus Odinarchaeia</taxon>
        <taxon>Candidatus Odinarchaeales</taxon>
        <taxon>Candidatus Odinarchaeaceae</taxon>
        <taxon>Candidatus Odinarchaeum</taxon>
    </lineage>
</organism>
<dbReference type="Pfam" id="PF09335">
    <property type="entry name" value="VTT_dom"/>
    <property type="match status" value="1"/>
</dbReference>
<evidence type="ECO:0000256" key="8">
    <source>
        <dbReference type="ARBA" id="ARBA00022989"/>
    </source>
</evidence>
<evidence type="ECO:0000256" key="6">
    <source>
        <dbReference type="ARBA" id="ARBA00022692"/>
    </source>
</evidence>
<feature type="transmembrane region" description="Helical" evidence="12">
    <location>
        <begin position="105"/>
        <end position="128"/>
    </location>
</feature>
<evidence type="ECO:0000256" key="12">
    <source>
        <dbReference type="HAMAP-Rule" id="MF_01006"/>
    </source>
</evidence>
<comment type="subcellular location">
    <subcellularLocation>
        <location evidence="1 12">Cell membrane</location>
        <topology evidence="1 12">Multi-pass membrane protein</topology>
    </subcellularLocation>
</comment>
<name>A0AAF0ICA0_ODILC</name>
<evidence type="ECO:0000256" key="4">
    <source>
        <dbReference type="ARBA" id="ARBA00021581"/>
    </source>
</evidence>
<dbReference type="HAMAP" id="MF_01006">
    <property type="entry name" value="Undec_diphosphatase"/>
    <property type="match status" value="1"/>
</dbReference>
<evidence type="ECO:0000256" key="1">
    <source>
        <dbReference type="ARBA" id="ARBA00004651"/>
    </source>
</evidence>
<dbReference type="PANTHER" id="PTHR30622">
    <property type="entry name" value="UNDECAPRENYL-DIPHOSPHATASE"/>
    <property type="match status" value="1"/>
</dbReference>
<evidence type="ECO:0000256" key="9">
    <source>
        <dbReference type="ARBA" id="ARBA00023136"/>
    </source>
</evidence>
<feature type="domain" description="VTT" evidence="13">
    <location>
        <begin position="310"/>
        <end position="435"/>
    </location>
</feature>
<comment type="function">
    <text evidence="12">Catalyzes the dephosphorylation of undecaprenyl diphosphate (UPP).</text>
</comment>
<keyword evidence="9 12" id="KW-0472">Membrane</keyword>
<feature type="transmembrane region" description="Helical" evidence="12">
    <location>
        <begin position="39"/>
        <end position="59"/>
    </location>
</feature>
<feature type="transmembrane region" description="Helical" evidence="12">
    <location>
        <begin position="285"/>
        <end position="307"/>
    </location>
</feature>
<feature type="transmembrane region" description="Helical" evidence="12">
    <location>
        <begin position="327"/>
        <end position="350"/>
    </location>
</feature>
<evidence type="ECO:0000259" key="13">
    <source>
        <dbReference type="Pfam" id="PF09335"/>
    </source>
</evidence>
<feature type="transmembrane region" description="Helical" evidence="12">
    <location>
        <begin position="449"/>
        <end position="470"/>
    </location>
</feature>
<dbReference type="PANTHER" id="PTHR30622:SF2">
    <property type="entry name" value="UNDECAPRENYL-DIPHOSPHATASE"/>
    <property type="match status" value="1"/>
</dbReference>
<keyword evidence="5 12" id="KW-1003">Cell membrane</keyword>
<feature type="transmembrane region" description="Helical" evidence="12">
    <location>
        <begin position="181"/>
        <end position="199"/>
    </location>
</feature>
<evidence type="ECO:0000313" key="14">
    <source>
        <dbReference type="EMBL" id="WEU41111.1"/>
    </source>
</evidence>
<comment type="catalytic activity">
    <reaction evidence="11 12">
        <text>di-trans,octa-cis-undecaprenyl diphosphate + H2O = di-trans,octa-cis-undecaprenyl phosphate + phosphate + H(+)</text>
        <dbReference type="Rhea" id="RHEA:28094"/>
        <dbReference type="ChEBI" id="CHEBI:15377"/>
        <dbReference type="ChEBI" id="CHEBI:15378"/>
        <dbReference type="ChEBI" id="CHEBI:43474"/>
        <dbReference type="ChEBI" id="CHEBI:58405"/>
        <dbReference type="ChEBI" id="CHEBI:60392"/>
        <dbReference type="EC" id="3.6.1.27"/>
    </reaction>
</comment>
<evidence type="ECO:0000313" key="15">
    <source>
        <dbReference type="Proteomes" id="UP000186851"/>
    </source>
</evidence>
<evidence type="ECO:0000256" key="10">
    <source>
        <dbReference type="ARBA" id="ARBA00032707"/>
    </source>
</evidence>
<keyword evidence="7 12" id="KW-0378">Hydrolase</keyword>
<accession>A0AAF0ICA0</accession>
<dbReference type="InterPro" id="IPR003824">
    <property type="entry name" value="UppP"/>
</dbReference>
<sequence>MWFLLVLALVQGLLEWLPVSSQGQIAILLQALSGLEPSTIFSITIWLHLGTLIAVLLYYRKDYFKVLRPVGFEEKQIRTFLIIATLSTGIAALPAYIFLKEVFPFILGDFLTLLTGFLLILTGVIIYLTRRKTGLKGVTGLSLTDAFLVGLIQGFAILPGLSRSGLTIAMLLWLGYKNSTSLKLSFMLSAPAVTGALLVDAISNTTLIFNLPVHILILAFIITGVIGFLTIKYLTQFSQRVNFSYFCIILGLLVILILLPLTLLGGSLNIIGVIGEGITWIYNMLRNIVVLIGPAGLFAVMIVQAVLAPIPSEGILILAGGAFSLSYGFPTGMLIAVLVSGLGGIAGAVLSYSISKFGGRPVVKRLVSEKTLESADEWFKKYGGWAVLIGRLLPFIPFDAISYGAGLTKMRTTSFILATVLGIFPRSLLYTYIGYLIENSLSTGSLELLYIIVTSILALAILLVFLYKYYFLMRHTRMNPVVNTANES</sequence>
<comment type="caution">
    <text evidence="12">Lacks conserved residue(s) required for the propagation of feature annotation.</text>
</comment>
<reference evidence="14" key="2">
    <citation type="journal article" date="2022" name="Nat. Microbiol.">
        <title>A closed Candidatus Odinarchaeum chromosome exposes Asgard archaeal viruses.</title>
        <authorList>
            <person name="Tamarit D."/>
            <person name="Caceres E.F."/>
            <person name="Krupovic M."/>
            <person name="Nijland R."/>
            <person name="Eme L."/>
            <person name="Robinson N.P."/>
            <person name="Ettema T.J.G."/>
        </authorList>
    </citation>
    <scope>NUCLEOTIDE SEQUENCE</scope>
    <source>
        <strain evidence="14">LCB_4</strain>
    </source>
</reference>
<feature type="transmembrane region" description="Helical" evidence="12">
    <location>
        <begin position="415"/>
        <end position="437"/>
    </location>
</feature>
<evidence type="ECO:0000256" key="3">
    <source>
        <dbReference type="ARBA" id="ARBA00012374"/>
    </source>
</evidence>
<dbReference type="GO" id="GO:0005886">
    <property type="term" value="C:plasma membrane"/>
    <property type="evidence" value="ECO:0007669"/>
    <property type="project" value="UniProtKB-SubCell"/>
</dbReference>
<evidence type="ECO:0000256" key="11">
    <source>
        <dbReference type="ARBA" id="ARBA00047594"/>
    </source>
</evidence>
<feature type="transmembrane region" description="Helical" evidence="12">
    <location>
        <begin position="80"/>
        <end position="99"/>
    </location>
</feature>
<feature type="transmembrane region" description="Helical" evidence="12">
    <location>
        <begin position="211"/>
        <end position="231"/>
    </location>
</feature>
<dbReference type="Pfam" id="PF02673">
    <property type="entry name" value="BacA"/>
    <property type="match status" value="1"/>
</dbReference>
<gene>
    <name evidence="12" type="primary">uppP</name>
    <name evidence="14" type="ORF">OdinLCB4_001345</name>
</gene>
<comment type="similarity">
    <text evidence="2 12">Belongs to the UppP family.</text>
</comment>
<proteinExistence type="inferred from homology"/>
<feature type="transmembrane region" description="Helical" evidence="12">
    <location>
        <begin position="140"/>
        <end position="161"/>
    </location>
</feature>
<dbReference type="GO" id="GO:0050380">
    <property type="term" value="F:undecaprenyl-diphosphatase activity"/>
    <property type="evidence" value="ECO:0007669"/>
    <property type="project" value="UniProtKB-UniRule"/>
</dbReference>
<reference evidence="14" key="1">
    <citation type="journal article" date="2017" name="Nature">
        <title>Asgard archaea illuminate the origin of eukaryotic cellular complexity.</title>
        <authorList>
            <person name="Zaremba-Niedzwiedzka K."/>
            <person name="Caceres E.F."/>
            <person name="Saw J.H."/>
            <person name="Backstrom D."/>
            <person name="Juzokaite L."/>
            <person name="Vancaester E."/>
            <person name="Seitz K.W."/>
            <person name="Anantharaman K."/>
            <person name="Starnawski P."/>
            <person name="Kjeldsen K.U."/>
            <person name="Scott M.B."/>
            <person name="Nunoura T."/>
            <person name="Banfield J.F."/>
            <person name="Schramm A."/>
            <person name="Baker B.J."/>
            <person name="Spang A."/>
            <person name="Ettema T.J.G."/>
        </authorList>
    </citation>
    <scope>NUCLEOTIDE SEQUENCE</scope>
    <source>
        <strain evidence="14">LCB_4</strain>
    </source>
</reference>
<dbReference type="EMBL" id="CP091871">
    <property type="protein sequence ID" value="WEU41111.1"/>
    <property type="molecule type" value="Genomic_DNA"/>
</dbReference>
<dbReference type="Proteomes" id="UP000186851">
    <property type="component" value="Chromosome"/>
</dbReference>
<dbReference type="InterPro" id="IPR032816">
    <property type="entry name" value="VTT_dom"/>
</dbReference>
<evidence type="ECO:0000256" key="5">
    <source>
        <dbReference type="ARBA" id="ARBA00022475"/>
    </source>
</evidence>
<dbReference type="EC" id="3.6.1.27" evidence="3 12"/>
<keyword evidence="6 12" id="KW-0812">Transmembrane</keyword>
<protein>
    <recommendedName>
        <fullName evidence="4 12">Undecaprenyl-diphosphatase</fullName>
        <ecNumber evidence="3 12">3.6.1.27</ecNumber>
    </recommendedName>
    <alternativeName>
        <fullName evidence="10 12">Undecaprenyl pyrophosphate phosphatase</fullName>
    </alternativeName>
</protein>
<dbReference type="KEGG" id="oyw:OdinLCB4_001345"/>
<feature type="transmembrane region" description="Helical" evidence="12">
    <location>
        <begin position="243"/>
        <end position="264"/>
    </location>
</feature>
<keyword evidence="8 12" id="KW-1133">Transmembrane helix</keyword>
<dbReference type="AlphaFoldDB" id="A0AAF0ICA0"/>